<evidence type="ECO:0000313" key="3">
    <source>
        <dbReference type="EMBL" id="TXC78517.1"/>
    </source>
</evidence>
<keyword evidence="1" id="KW-0732">Signal</keyword>
<proteinExistence type="predicted"/>
<gene>
    <name evidence="3" type="ORF">FRX97_07300</name>
</gene>
<sequence>MVKYTLSYCIVFFAFGFSKSINAQELSSKSLEENFRKLNRKSLVYKSSKSPRKSNRLALDSMCIKEVESGQVVYTDIFKYEYDLVLKTLFKKSRYYQEPGNSGYYGYFEKSFDESGNLIRQQDYEMEGGKLKLKHQDIFLYKNNRLLETLNYQYIGDADTTTFHTYHYYINGVNKTDSVYSRYTIAEGEWYFEGGWLYTHTHSGLLSTKRFFPSWNPGFADHYTRFTYDSLDNLIEAKRIIWDGSNYIEEWKTEYTRNERGHIKTATDYSEGIKESIFETKYNVNGFLSGINIYEIDASGDPRKTSRYDLIDSEEIDYDQLLVEEEEYFLADYNPGRINRADYMRIEETGLSTKVGELNFFWNDKTVGVNEKSTLDFTIYPNPSSDFISINMDNNSVVEYAITDATGRMYKSGRIPVGHKIDIGGLAKGVYQLRIDQGYKKGSLSFLKK</sequence>
<evidence type="ECO:0000259" key="2">
    <source>
        <dbReference type="Pfam" id="PF18962"/>
    </source>
</evidence>
<name>A0A5C6UZ17_9FLAO</name>
<dbReference type="RefSeq" id="WP_147014544.1">
    <property type="nucleotide sequence ID" value="NZ_VORB01000006.1"/>
</dbReference>
<comment type="caution">
    <text evidence="3">The sequence shown here is derived from an EMBL/GenBank/DDBJ whole genome shotgun (WGS) entry which is preliminary data.</text>
</comment>
<reference evidence="3 4" key="1">
    <citation type="submission" date="2019-08" db="EMBL/GenBank/DDBJ databases">
        <title>Genome of Luteibaculum oceani JCM 18817.</title>
        <authorList>
            <person name="Bowman J.P."/>
        </authorList>
    </citation>
    <scope>NUCLEOTIDE SEQUENCE [LARGE SCALE GENOMIC DNA]</scope>
    <source>
        <strain evidence="3 4">JCM 18817</strain>
    </source>
</reference>
<dbReference type="NCBIfam" id="TIGR04183">
    <property type="entry name" value="Por_Secre_tail"/>
    <property type="match status" value="1"/>
</dbReference>
<dbReference type="Proteomes" id="UP000321168">
    <property type="component" value="Unassembled WGS sequence"/>
</dbReference>
<dbReference type="EMBL" id="VORB01000006">
    <property type="protein sequence ID" value="TXC78517.1"/>
    <property type="molecule type" value="Genomic_DNA"/>
</dbReference>
<feature type="domain" description="Secretion system C-terminal sorting" evidence="2">
    <location>
        <begin position="379"/>
        <end position="439"/>
    </location>
</feature>
<dbReference type="Pfam" id="PF18962">
    <property type="entry name" value="Por_Secre_tail"/>
    <property type="match status" value="1"/>
</dbReference>
<accession>A0A5C6UZ17</accession>
<organism evidence="3 4">
    <name type="scientific">Luteibaculum oceani</name>
    <dbReference type="NCBI Taxonomy" id="1294296"/>
    <lineage>
        <taxon>Bacteria</taxon>
        <taxon>Pseudomonadati</taxon>
        <taxon>Bacteroidota</taxon>
        <taxon>Flavobacteriia</taxon>
        <taxon>Flavobacteriales</taxon>
        <taxon>Luteibaculaceae</taxon>
        <taxon>Luteibaculum</taxon>
    </lineage>
</organism>
<dbReference type="AlphaFoldDB" id="A0A5C6UZ17"/>
<keyword evidence="4" id="KW-1185">Reference proteome</keyword>
<dbReference type="InterPro" id="IPR026444">
    <property type="entry name" value="Secre_tail"/>
</dbReference>
<protein>
    <submittedName>
        <fullName evidence="3">T9SS type A sorting domain-containing protein</fullName>
    </submittedName>
</protein>
<evidence type="ECO:0000256" key="1">
    <source>
        <dbReference type="ARBA" id="ARBA00022729"/>
    </source>
</evidence>
<dbReference type="OrthoDB" id="9805017at2"/>
<evidence type="ECO:0000313" key="4">
    <source>
        <dbReference type="Proteomes" id="UP000321168"/>
    </source>
</evidence>